<feature type="compositionally biased region" description="Polar residues" evidence="1">
    <location>
        <begin position="285"/>
        <end position="294"/>
    </location>
</feature>
<organism evidence="2 3">
    <name type="scientific">Dichomitus squalens (strain LYAD-421)</name>
    <name type="common">Western red white-rot fungus</name>
    <dbReference type="NCBI Taxonomy" id="732165"/>
    <lineage>
        <taxon>Eukaryota</taxon>
        <taxon>Fungi</taxon>
        <taxon>Dikarya</taxon>
        <taxon>Basidiomycota</taxon>
        <taxon>Agaricomycotina</taxon>
        <taxon>Agaricomycetes</taxon>
        <taxon>Polyporales</taxon>
        <taxon>Polyporaceae</taxon>
        <taxon>Dichomitus</taxon>
    </lineage>
</organism>
<gene>
    <name evidence="2" type="ORF">DICSQDRAFT_129072</name>
</gene>
<dbReference type="AlphaFoldDB" id="R7SQ34"/>
<dbReference type="RefSeq" id="XP_007369128.1">
    <property type="nucleotide sequence ID" value="XM_007369066.1"/>
</dbReference>
<feature type="region of interest" description="Disordered" evidence="1">
    <location>
        <begin position="275"/>
        <end position="302"/>
    </location>
</feature>
<evidence type="ECO:0000313" key="2">
    <source>
        <dbReference type="EMBL" id="EJF58166.1"/>
    </source>
</evidence>
<dbReference type="OMA" id="HESTWTT"/>
<evidence type="ECO:0000256" key="1">
    <source>
        <dbReference type="SAM" id="MobiDB-lite"/>
    </source>
</evidence>
<dbReference type="HOGENOM" id="CLU_746314_0_0_1"/>
<dbReference type="EMBL" id="JH719439">
    <property type="protein sequence ID" value="EJF58166.1"/>
    <property type="molecule type" value="Genomic_DNA"/>
</dbReference>
<reference evidence="2 3" key="1">
    <citation type="journal article" date="2012" name="Science">
        <title>The Paleozoic origin of enzymatic lignin decomposition reconstructed from 31 fungal genomes.</title>
        <authorList>
            <person name="Floudas D."/>
            <person name="Binder M."/>
            <person name="Riley R."/>
            <person name="Barry K."/>
            <person name="Blanchette R.A."/>
            <person name="Henrissat B."/>
            <person name="Martinez A.T."/>
            <person name="Otillar R."/>
            <person name="Spatafora J.W."/>
            <person name="Yadav J.S."/>
            <person name="Aerts A."/>
            <person name="Benoit I."/>
            <person name="Boyd A."/>
            <person name="Carlson A."/>
            <person name="Copeland A."/>
            <person name="Coutinho P.M."/>
            <person name="de Vries R.P."/>
            <person name="Ferreira P."/>
            <person name="Findley K."/>
            <person name="Foster B."/>
            <person name="Gaskell J."/>
            <person name="Glotzer D."/>
            <person name="Gorecki P."/>
            <person name="Heitman J."/>
            <person name="Hesse C."/>
            <person name="Hori C."/>
            <person name="Igarashi K."/>
            <person name="Jurgens J.A."/>
            <person name="Kallen N."/>
            <person name="Kersten P."/>
            <person name="Kohler A."/>
            <person name="Kuees U."/>
            <person name="Kumar T.K.A."/>
            <person name="Kuo A."/>
            <person name="LaButti K."/>
            <person name="Larrondo L.F."/>
            <person name="Lindquist E."/>
            <person name="Ling A."/>
            <person name="Lombard V."/>
            <person name="Lucas S."/>
            <person name="Lundell T."/>
            <person name="Martin R."/>
            <person name="McLaughlin D.J."/>
            <person name="Morgenstern I."/>
            <person name="Morin E."/>
            <person name="Murat C."/>
            <person name="Nagy L.G."/>
            <person name="Nolan M."/>
            <person name="Ohm R.A."/>
            <person name="Patyshakuliyeva A."/>
            <person name="Rokas A."/>
            <person name="Ruiz-Duenas F.J."/>
            <person name="Sabat G."/>
            <person name="Salamov A."/>
            <person name="Samejima M."/>
            <person name="Schmutz J."/>
            <person name="Slot J.C."/>
            <person name="St John F."/>
            <person name="Stenlid J."/>
            <person name="Sun H."/>
            <person name="Sun S."/>
            <person name="Syed K."/>
            <person name="Tsang A."/>
            <person name="Wiebenga A."/>
            <person name="Young D."/>
            <person name="Pisabarro A."/>
            <person name="Eastwood D.C."/>
            <person name="Martin F."/>
            <person name="Cullen D."/>
            <person name="Grigoriev I.V."/>
            <person name="Hibbett D.S."/>
        </authorList>
    </citation>
    <scope>NUCLEOTIDE SEQUENCE [LARGE SCALE GENOMIC DNA]</scope>
    <source>
        <strain evidence="2 3">LYAD-421 SS1</strain>
    </source>
</reference>
<dbReference type="Proteomes" id="UP000053319">
    <property type="component" value="Unassembled WGS sequence"/>
</dbReference>
<protein>
    <submittedName>
        <fullName evidence="2">Uncharacterized protein</fullName>
    </submittedName>
</protein>
<dbReference type="OrthoDB" id="3226552at2759"/>
<proteinExistence type="predicted"/>
<dbReference type="KEGG" id="dsq:DICSQDRAFT_129072"/>
<evidence type="ECO:0000313" key="3">
    <source>
        <dbReference type="Proteomes" id="UP000053319"/>
    </source>
</evidence>
<sequence length="436" mass="48292">MMQTARSKPDAHLQQQPRMFLKDFDTPAEHHRWSELVPPRTALTFAAIWDEDEGMVTFSGAHLFDSETAEKGRRDQLANDSPSDVAFGDGESQVLTINDRFAIAISESPARPGHALPSAGIDSLAFARDAMIDGETVMDSRSCLGAGGLRVPPGIHYAPDSPAVASSMALASLANVPFRRRTLINNPFSRTRRDSQRARRAELRVQTNGDEVRHCDAQSARSDVTDEGFFEDRRLTTGTLGTAPVLVEVNLSSAFSVTTTSTSRYVEVDHPSQAETYSCEHRSQRTQVHRQSQPPLVKEKAESVGESAWSTLRDAERNICFNVPLEIGRRLKKQRSPRRSSSPPASPEEVLARQYYNHFPSPSSVDSDMSTWSGMHGRQGCGPNIPRPSTPKGSMKLGKSLLHRVVSCKKHDGMDDRWVYVEVEHKVKQRVCAVCV</sequence>
<name>R7SQ34_DICSQ</name>
<dbReference type="GeneID" id="18834518"/>
<accession>R7SQ34</accession>